<keyword evidence="1 2" id="KW-0238">DNA-binding</keyword>
<feature type="domain" description="HTH tetR-type" evidence="3">
    <location>
        <begin position="10"/>
        <end position="70"/>
    </location>
</feature>
<keyword evidence="5" id="KW-1185">Reference proteome</keyword>
<proteinExistence type="predicted"/>
<name>A0ABV8E1A1_9NOCA</name>
<dbReference type="PANTHER" id="PTHR30055">
    <property type="entry name" value="HTH-TYPE TRANSCRIPTIONAL REGULATOR RUTR"/>
    <property type="match status" value="1"/>
</dbReference>
<protein>
    <submittedName>
        <fullName evidence="4">TetR/AcrR family transcriptional regulator</fullName>
    </submittedName>
</protein>
<dbReference type="InterPro" id="IPR050109">
    <property type="entry name" value="HTH-type_TetR-like_transc_reg"/>
</dbReference>
<feature type="DNA-binding region" description="H-T-H motif" evidence="2">
    <location>
        <begin position="33"/>
        <end position="52"/>
    </location>
</feature>
<dbReference type="SUPFAM" id="SSF48498">
    <property type="entry name" value="Tetracyclin repressor-like, C-terminal domain"/>
    <property type="match status" value="1"/>
</dbReference>
<gene>
    <name evidence="4" type="ORF">ACFO0B_29830</name>
</gene>
<organism evidence="4 5">
    <name type="scientific">Nocardia jiangsuensis</name>
    <dbReference type="NCBI Taxonomy" id="1691563"/>
    <lineage>
        <taxon>Bacteria</taxon>
        <taxon>Bacillati</taxon>
        <taxon>Actinomycetota</taxon>
        <taxon>Actinomycetes</taxon>
        <taxon>Mycobacteriales</taxon>
        <taxon>Nocardiaceae</taxon>
        <taxon>Nocardia</taxon>
    </lineage>
</organism>
<dbReference type="InterPro" id="IPR009057">
    <property type="entry name" value="Homeodomain-like_sf"/>
</dbReference>
<dbReference type="EMBL" id="JBHSAX010000033">
    <property type="protein sequence ID" value="MFC3966207.1"/>
    <property type="molecule type" value="Genomic_DNA"/>
</dbReference>
<dbReference type="PRINTS" id="PR00455">
    <property type="entry name" value="HTHTETR"/>
</dbReference>
<evidence type="ECO:0000256" key="2">
    <source>
        <dbReference type="PROSITE-ProRule" id="PRU00335"/>
    </source>
</evidence>
<comment type="caution">
    <text evidence="4">The sequence shown here is derived from an EMBL/GenBank/DDBJ whole genome shotgun (WGS) entry which is preliminary data.</text>
</comment>
<accession>A0ABV8E1A1</accession>
<dbReference type="Proteomes" id="UP001595696">
    <property type="component" value="Unassembled WGS sequence"/>
</dbReference>
<evidence type="ECO:0000256" key="1">
    <source>
        <dbReference type="ARBA" id="ARBA00023125"/>
    </source>
</evidence>
<dbReference type="PANTHER" id="PTHR30055:SF229">
    <property type="entry name" value="HTH-TYPE TRANSCRIPTIONAL REPRESSOR RV1474C"/>
    <property type="match status" value="1"/>
</dbReference>
<evidence type="ECO:0000313" key="4">
    <source>
        <dbReference type="EMBL" id="MFC3966207.1"/>
    </source>
</evidence>
<dbReference type="PROSITE" id="PS01081">
    <property type="entry name" value="HTH_TETR_1"/>
    <property type="match status" value="1"/>
</dbReference>
<evidence type="ECO:0000313" key="5">
    <source>
        <dbReference type="Proteomes" id="UP001595696"/>
    </source>
</evidence>
<dbReference type="Pfam" id="PF00440">
    <property type="entry name" value="TetR_N"/>
    <property type="match status" value="1"/>
</dbReference>
<reference evidence="5" key="1">
    <citation type="journal article" date="2019" name="Int. J. Syst. Evol. Microbiol.">
        <title>The Global Catalogue of Microorganisms (GCM) 10K type strain sequencing project: providing services to taxonomists for standard genome sequencing and annotation.</title>
        <authorList>
            <consortium name="The Broad Institute Genomics Platform"/>
            <consortium name="The Broad Institute Genome Sequencing Center for Infectious Disease"/>
            <person name="Wu L."/>
            <person name="Ma J."/>
        </authorList>
    </citation>
    <scope>NUCLEOTIDE SEQUENCE [LARGE SCALE GENOMIC DNA]</scope>
    <source>
        <strain evidence="5">CGMCC 4.7330</strain>
    </source>
</reference>
<dbReference type="InterPro" id="IPR023772">
    <property type="entry name" value="DNA-bd_HTH_TetR-type_CS"/>
</dbReference>
<dbReference type="RefSeq" id="WP_378616723.1">
    <property type="nucleotide sequence ID" value="NZ_JBHSAX010000033.1"/>
</dbReference>
<dbReference type="InterPro" id="IPR036271">
    <property type="entry name" value="Tet_transcr_reg_TetR-rel_C_sf"/>
</dbReference>
<evidence type="ECO:0000259" key="3">
    <source>
        <dbReference type="PROSITE" id="PS50977"/>
    </source>
</evidence>
<dbReference type="Gene3D" id="1.10.357.10">
    <property type="entry name" value="Tetracycline Repressor, domain 2"/>
    <property type="match status" value="1"/>
</dbReference>
<sequence length="199" mass="21838">MPRVSEEHLERRRQQIVDAAQRCFARKGFHQSSMQDVFAEAGLSAGAVYRYFKSKDELVAALASNAGTDIRAVLIEAVRRDPLPTPAEVIGAVTAWMSENTGPEGRLRLAPQAWTLALTDPEAAGYVKLAMTGIRGMWREYAQRMLDEGWLPADTDLDAVAAVLFGLLPGFLLQFLIVGDLDPRALERGVRSLLPYGPA</sequence>
<dbReference type="PROSITE" id="PS50977">
    <property type="entry name" value="HTH_TETR_2"/>
    <property type="match status" value="1"/>
</dbReference>
<dbReference type="SUPFAM" id="SSF46689">
    <property type="entry name" value="Homeodomain-like"/>
    <property type="match status" value="1"/>
</dbReference>
<dbReference type="InterPro" id="IPR001647">
    <property type="entry name" value="HTH_TetR"/>
</dbReference>